<dbReference type="Proteomes" id="UP001359559">
    <property type="component" value="Unassembled WGS sequence"/>
</dbReference>
<organism evidence="2 3">
    <name type="scientific">Clitoria ternatea</name>
    <name type="common">Butterfly pea</name>
    <dbReference type="NCBI Taxonomy" id="43366"/>
    <lineage>
        <taxon>Eukaryota</taxon>
        <taxon>Viridiplantae</taxon>
        <taxon>Streptophyta</taxon>
        <taxon>Embryophyta</taxon>
        <taxon>Tracheophyta</taxon>
        <taxon>Spermatophyta</taxon>
        <taxon>Magnoliopsida</taxon>
        <taxon>eudicotyledons</taxon>
        <taxon>Gunneridae</taxon>
        <taxon>Pentapetalae</taxon>
        <taxon>rosids</taxon>
        <taxon>fabids</taxon>
        <taxon>Fabales</taxon>
        <taxon>Fabaceae</taxon>
        <taxon>Papilionoideae</taxon>
        <taxon>50 kb inversion clade</taxon>
        <taxon>NPAAA clade</taxon>
        <taxon>indigoferoid/millettioid clade</taxon>
        <taxon>Phaseoleae</taxon>
        <taxon>Clitoria</taxon>
    </lineage>
</organism>
<feature type="domain" description="Cyclin C-terminal" evidence="1">
    <location>
        <begin position="1"/>
        <end position="65"/>
    </location>
</feature>
<sequence>MSYLPSVLATATLIHVVNNVEPGLGAEYESQLFGILGFDKEKVNECCKLMLEVWSGDEQGRQRKKRKFMAPL</sequence>
<name>A0AAN9I4T2_CLITE</name>
<proteinExistence type="predicted"/>
<dbReference type="EMBL" id="JAYKXN010000008">
    <property type="protein sequence ID" value="KAK7263635.1"/>
    <property type="molecule type" value="Genomic_DNA"/>
</dbReference>
<evidence type="ECO:0000313" key="3">
    <source>
        <dbReference type="Proteomes" id="UP001359559"/>
    </source>
</evidence>
<keyword evidence="3" id="KW-1185">Reference proteome</keyword>
<evidence type="ECO:0000313" key="2">
    <source>
        <dbReference type="EMBL" id="KAK7263635.1"/>
    </source>
</evidence>
<comment type="caution">
    <text evidence="2">The sequence shown here is derived from an EMBL/GenBank/DDBJ whole genome shotgun (WGS) entry which is preliminary data.</text>
</comment>
<dbReference type="InterPro" id="IPR004367">
    <property type="entry name" value="Cyclin_C-dom"/>
</dbReference>
<evidence type="ECO:0000259" key="1">
    <source>
        <dbReference type="Pfam" id="PF02984"/>
    </source>
</evidence>
<protein>
    <recommendedName>
        <fullName evidence="1">Cyclin C-terminal domain-containing protein</fullName>
    </recommendedName>
</protein>
<reference evidence="2 3" key="1">
    <citation type="submission" date="2024-01" db="EMBL/GenBank/DDBJ databases">
        <title>The genomes of 5 underutilized Papilionoideae crops provide insights into root nodulation and disease resistance.</title>
        <authorList>
            <person name="Yuan L."/>
        </authorList>
    </citation>
    <scope>NUCLEOTIDE SEQUENCE [LARGE SCALE GENOMIC DNA]</scope>
    <source>
        <strain evidence="2">LY-2023</strain>
        <tissue evidence="2">Leaf</tissue>
    </source>
</reference>
<accession>A0AAN9I4T2</accession>
<gene>
    <name evidence="2" type="ORF">RJT34_31229</name>
</gene>
<dbReference type="Pfam" id="PF02984">
    <property type="entry name" value="Cyclin_C"/>
    <property type="match status" value="1"/>
</dbReference>
<dbReference type="AlphaFoldDB" id="A0AAN9I4T2"/>